<keyword evidence="3" id="KW-1185">Reference proteome</keyword>
<dbReference type="Proteomes" id="UP000501690">
    <property type="component" value="Linkage Group LG7"/>
</dbReference>
<gene>
    <name evidence="2" type="ORF">DEO72_LG7g2082</name>
</gene>
<feature type="region of interest" description="Disordered" evidence="1">
    <location>
        <begin position="194"/>
        <end position="282"/>
    </location>
</feature>
<dbReference type="EMBL" id="CP039351">
    <property type="protein sequence ID" value="QCE00791.1"/>
    <property type="molecule type" value="Genomic_DNA"/>
</dbReference>
<proteinExistence type="predicted"/>
<evidence type="ECO:0000313" key="3">
    <source>
        <dbReference type="Proteomes" id="UP000501690"/>
    </source>
</evidence>
<evidence type="ECO:0000256" key="1">
    <source>
        <dbReference type="SAM" id="MobiDB-lite"/>
    </source>
</evidence>
<dbReference type="AlphaFoldDB" id="A0A4D6MJB1"/>
<protein>
    <submittedName>
        <fullName evidence="2">Uncharacterized protein</fullName>
    </submittedName>
</protein>
<name>A0A4D6MJB1_VIGUN</name>
<sequence>MADEHEELLSCGSGWQVLPVSPYLLVFGDDRVRGTPEQMMLMQVYADLCRIVAKEKRVHRGESGESSHAVSEYEVLGTEIVVRSAPSEDVRSAPLEDVINQETEIGSDEGEVVDNLKRCASSAPEIVADDVVGEGIGHLEEEMGVENVGTGEKEVGVKDVGNLEADKRLDNIAEGDDERDCDDERVKVDSWIDSDEDCLGDSDGEDWGCGNGGTEGVVDVEIDVDYGQGKSNEGLGSGEVGPSSQNHDSEDSDENDEMPSQPTYGIGKLRPKMQIRRPPRPS</sequence>
<accession>A0A4D6MJB1</accession>
<reference evidence="2 3" key="1">
    <citation type="submission" date="2019-04" db="EMBL/GenBank/DDBJ databases">
        <title>An improved genome assembly and genetic linkage map for asparagus bean, Vigna unguiculata ssp. sesquipedialis.</title>
        <authorList>
            <person name="Xia Q."/>
            <person name="Zhang R."/>
            <person name="Dong Y."/>
        </authorList>
    </citation>
    <scope>NUCLEOTIDE SEQUENCE [LARGE SCALE GENOMIC DNA]</scope>
    <source>
        <tissue evidence="2">Leaf</tissue>
    </source>
</reference>
<evidence type="ECO:0000313" key="2">
    <source>
        <dbReference type="EMBL" id="QCE00791.1"/>
    </source>
</evidence>
<feature type="compositionally biased region" description="Acidic residues" evidence="1">
    <location>
        <begin position="194"/>
        <end position="206"/>
    </location>
</feature>
<feature type="compositionally biased region" description="Basic residues" evidence="1">
    <location>
        <begin position="269"/>
        <end position="282"/>
    </location>
</feature>
<organism evidence="2 3">
    <name type="scientific">Vigna unguiculata</name>
    <name type="common">Cowpea</name>
    <dbReference type="NCBI Taxonomy" id="3917"/>
    <lineage>
        <taxon>Eukaryota</taxon>
        <taxon>Viridiplantae</taxon>
        <taxon>Streptophyta</taxon>
        <taxon>Embryophyta</taxon>
        <taxon>Tracheophyta</taxon>
        <taxon>Spermatophyta</taxon>
        <taxon>Magnoliopsida</taxon>
        <taxon>eudicotyledons</taxon>
        <taxon>Gunneridae</taxon>
        <taxon>Pentapetalae</taxon>
        <taxon>rosids</taxon>
        <taxon>fabids</taxon>
        <taxon>Fabales</taxon>
        <taxon>Fabaceae</taxon>
        <taxon>Papilionoideae</taxon>
        <taxon>50 kb inversion clade</taxon>
        <taxon>NPAAA clade</taxon>
        <taxon>indigoferoid/millettioid clade</taxon>
        <taxon>Phaseoleae</taxon>
        <taxon>Vigna</taxon>
    </lineage>
</organism>